<organism evidence="1 2">
    <name type="scientific">Aspergillus aculeatinus CBS 121060</name>
    <dbReference type="NCBI Taxonomy" id="1448322"/>
    <lineage>
        <taxon>Eukaryota</taxon>
        <taxon>Fungi</taxon>
        <taxon>Dikarya</taxon>
        <taxon>Ascomycota</taxon>
        <taxon>Pezizomycotina</taxon>
        <taxon>Eurotiomycetes</taxon>
        <taxon>Eurotiomycetidae</taxon>
        <taxon>Eurotiales</taxon>
        <taxon>Aspergillaceae</taxon>
        <taxon>Aspergillus</taxon>
        <taxon>Aspergillus subgen. Circumdati</taxon>
    </lineage>
</organism>
<gene>
    <name evidence="1" type="ORF">BO66DRAFT_110054</name>
</gene>
<protein>
    <submittedName>
        <fullName evidence="1">Uncharacterized protein</fullName>
    </submittedName>
</protein>
<dbReference type="Proteomes" id="UP000249661">
    <property type="component" value="Unassembled WGS sequence"/>
</dbReference>
<sequence>MRILRIGKQRPNQRNHTVPMHTGPSIRGIHVPDESAQRQRRSDDRPLEPTAGLLGCLLRHRLRSLRSLGRVLLHSRFGGLGRSLRGLLARRGKPHLTHELRGERRRATIEHRGGNGGRGALEAQRAWECAGSRGPPDCVGGHLLRSSPGRSRFQGG</sequence>
<accession>A0ACD1HL21</accession>
<name>A0ACD1HL21_9EURO</name>
<keyword evidence="2" id="KW-1185">Reference proteome</keyword>
<proteinExistence type="predicted"/>
<dbReference type="EMBL" id="KZ824935">
    <property type="protein sequence ID" value="RAH74559.1"/>
    <property type="molecule type" value="Genomic_DNA"/>
</dbReference>
<evidence type="ECO:0000313" key="2">
    <source>
        <dbReference type="Proteomes" id="UP000249661"/>
    </source>
</evidence>
<evidence type="ECO:0000313" key="1">
    <source>
        <dbReference type="EMBL" id="RAH74559.1"/>
    </source>
</evidence>
<reference evidence="1" key="1">
    <citation type="submission" date="2018-02" db="EMBL/GenBank/DDBJ databases">
        <title>The genomes of Aspergillus section Nigri reveals drivers in fungal speciation.</title>
        <authorList>
            <consortium name="DOE Joint Genome Institute"/>
            <person name="Vesth T.C."/>
            <person name="Nybo J."/>
            <person name="Theobald S."/>
            <person name="Brandl J."/>
            <person name="Frisvad J.C."/>
            <person name="Nielsen K.F."/>
            <person name="Lyhne E.K."/>
            <person name="Kogle M.E."/>
            <person name="Kuo A."/>
            <person name="Riley R."/>
            <person name="Clum A."/>
            <person name="Nolan M."/>
            <person name="Lipzen A."/>
            <person name="Salamov A."/>
            <person name="Henrissat B."/>
            <person name="Wiebenga A."/>
            <person name="De vries R.P."/>
            <person name="Grigoriev I.V."/>
            <person name="Mortensen U.H."/>
            <person name="Andersen M.R."/>
            <person name="Baker S.E."/>
        </authorList>
    </citation>
    <scope>NUCLEOTIDE SEQUENCE</scope>
    <source>
        <strain evidence="1">CBS 121060</strain>
    </source>
</reference>